<evidence type="ECO:0008006" key="6">
    <source>
        <dbReference type="Google" id="ProtNLM"/>
    </source>
</evidence>
<dbReference type="Proteomes" id="UP000800038">
    <property type="component" value="Unassembled WGS sequence"/>
</dbReference>
<dbReference type="InterPro" id="IPR053137">
    <property type="entry name" value="NLR-like"/>
</dbReference>
<proteinExistence type="predicted"/>
<protein>
    <recommendedName>
        <fullName evidence="6">TPR-like protein</fullName>
    </recommendedName>
</protein>
<dbReference type="InterPro" id="IPR031469">
    <property type="entry name" value="SesB_dom"/>
</dbReference>
<feature type="domain" description="DUF7779" evidence="3">
    <location>
        <begin position="282"/>
        <end position="358"/>
    </location>
</feature>
<dbReference type="InterPro" id="IPR027417">
    <property type="entry name" value="P-loop_NTPase"/>
</dbReference>
<evidence type="ECO:0000259" key="2">
    <source>
        <dbReference type="Pfam" id="PF17046"/>
    </source>
</evidence>
<keyword evidence="5" id="KW-1185">Reference proteome</keyword>
<dbReference type="AlphaFoldDB" id="A0A6A5SCQ7"/>
<dbReference type="PANTHER" id="PTHR46082">
    <property type="entry name" value="ATP/GTP-BINDING PROTEIN-RELATED"/>
    <property type="match status" value="1"/>
</dbReference>
<dbReference type="Gene3D" id="3.40.50.300">
    <property type="entry name" value="P-loop containing nucleotide triphosphate hydrolases"/>
    <property type="match status" value="1"/>
</dbReference>
<dbReference type="Pfam" id="PF13374">
    <property type="entry name" value="TPR_10"/>
    <property type="match status" value="3"/>
</dbReference>
<evidence type="ECO:0000259" key="3">
    <source>
        <dbReference type="Pfam" id="PF25000"/>
    </source>
</evidence>
<evidence type="ECO:0000256" key="1">
    <source>
        <dbReference type="SAM" id="MobiDB-lite"/>
    </source>
</evidence>
<dbReference type="PANTHER" id="PTHR46082:SF6">
    <property type="entry name" value="AAA+ ATPASE DOMAIN-CONTAINING PROTEIN-RELATED"/>
    <property type="match status" value="1"/>
</dbReference>
<dbReference type="Gene3D" id="1.25.40.10">
    <property type="entry name" value="Tetratricopeptide repeat domain"/>
    <property type="match status" value="1"/>
</dbReference>
<dbReference type="SUPFAM" id="SSF48452">
    <property type="entry name" value="TPR-like"/>
    <property type="match status" value="1"/>
</dbReference>
<feature type="region of interest" description="Disordered" evidence="1">
    <location>
        <begin position="134"/>
        <end position="163"/>
    </location>
</feature>
<feature type="domain" description="Fungal death-pathway protein SesB" evidence="2">
    <location>
        <begin position="8"/>
        <end position="28"/>
    </location>
</feature>
<dbReference type="SUPFAM" id="SSF52540">
    <property type="entry name" value="P-loop containing nucleoside triphosphate hydrolases"/>
    <property type="match status" value="1"/>
</dbReference>
<dbReference type="Pfam" id="PF17046">
    <property type="entry name" value="Ses_B"/>
    <property type="match status" value="1"/>
</dbReference>
<name>A0A6A5SCQ7_9PLEO</name>
<evidence type="ECO:0000313" key="5">
    <source>
        <dbReference type="Proteomes" id="UP000800038"/>
    </source>
</evidence>
<dbReference type="OrthoDB" id="20872at2759"/>
<accession>A0A6A5SCQ7</accession>
<reference evidence="4" key="1">
    <citation type="journal article" date="2020" name="Stud. Mycol.">
        <title>101 Dothideomycetes genomes: a test case for predicting lifestyles and emergence of pathogens.</title>
        <authorList>
            <person name="Haridas S."/>
            <person name="Albert R."/>
            <person name="Binder M."/>
            <person name="Bloem J."/>
            <person name="Labutti K."/>
            <person name="Salamov A."/>
            <person name="Andreopoulos B."/>
            <person name="Baker S."/>
            <person name="Barry K."/>
            <person name="Bills G."/>
            <person name="Bluhm B."/>
            <person name="Cannon C."/>
            <person name="Castanera R."/>
            <person name="Culley D."/>
            <person name="Daum C."/>
            <person name="Ezra D."/>
            <person name="Gonzalez J."/>
            <person name="Henrissat B."/>
            <person name="Kuo A."/>
            <person name="Liang C."/>
            <person name="Lipzen A."/>
            <person name="Lutzoni F."/>
            <person name="Magnuson J."/>
            <person name="Mondo S."/>
            <person name="Nolan M."/>
            <person name="Ohm R."/>
            <person name="Pangilinan J."/>
            <person name="Park H.-J."/>
            <person name="Ramirez L."/>
            <person name="Alfaro M."/>
            <person name="Sun H."/>
            <person name="Tritt A."/>
            <person name="Yoshinaga Y."/>
            <person name="Zwiers L.-H."/>
            <person name="Turgeon B."/>
            <person name="Goodwin S."/>
            <person name="Spatafora J."/>
            <person name="Crous P."/>
            <person name="Grigoriev I."/>
        </authorList>
    </citation>
    <scope>NUCLEOTIDE SEQUENCE</scope>
    <source>
        <strain evidence="4">CBS 161.51</strain>
    </source>
</reference>
<sequence length="546" mass="61762">MAYSSIITTFAGPGNQGMQVGHNSGRIENHARFRSSRVALVGIGGVGKSQLAIEHYYRTAERSPETWVFWAHASNTARLEQSYREIADQAKIRGRKDPQVDVFKLVHDWLWNEKNGPWLLVLDNADDAAVLFPPPSTQADDGGNGSNGALRQPLSRYLPPSRHGSVLVTSRTKHAAEQVVEDGDIILVKSMQDAAARALLHKKLRDKGGKDSKDDNDDEDDGIAELTTTLEHMPLALQYLEAYRQNDQGKTSLLNQEAGHLRRDKVASNSILITWQISFSHIQSTRQSAADLLSLMSFFDRQGIHEALLRSQNSTANRCDDEFENDVLVLQDYSFITATNANTFEMHNLVQLATRKWLEIEGQLNKWREHFIYILCTELPTGEHENWERCQALSPHVKAALAQRPKNEKSLKEWALLLHNAAWYAWRRERADEAEHMSVMSMKVRGEVFGEENAETLQLMNRKTLARKERVLGPEHPDTLTSMSNLAGVLDSQSKYEEAELMNRQTLARKEMVLGLEHPSTLTNMNNLARVLESQGKYDEAESMNR</sequence>
<evidence type="ECO:0000313" key="4">
    <source>
        <dbReference type="EMBL" id="KAF1937469.1"/>
    </source>
</evidence>
<dbReference type="InterPro" id="IPR011990">
    <property type="entry name" value="TPR-like_helical_dom_sf"/>
</dbReference>
<gene>
    <name evidence="4" type="ORF">EJ02DRAFT_505995</name>
</gene>
<organism evidence="4 5">
    <name type="scientific">Clathrospora elynae</name>
    <dbReference type="NCBI Taxonomy" id="706981"/>
    <lineage>
        <taxon>Eukaryota</taxon>
        <taxon>Fungi</taxon>
        <taxon>Dikarya</taxon>
        <taxon>Ascomycota</taxon>
        <taxon>Pezizomycotina</taxon>
        <taxon>Dothideomycetes</taxon>
        <taxon>Pleosporomycetidae</taxon>
        <taxon>Pleosporales</taxon>
        <taxon>Diademaceae</taxon>
        <taxon>Clathrospora</taxon>
    </lineage>
</organism>
<dbReference type="EMBL" id="ML976138">
    <property type="protein sequence ID" value="KAF1937469.1"/>
    <property type="molecule type" value="Genomic_DNA"/>
</dbReference>
<dbReference type="Pfam" id="PF25000">
    <property type="entry name" value="DUF7779"/>
    <property type="match status" value="1"/>
</dbReference>
<dbReference type="InterPro" id="IPR056681">
    <property type="entry name" value="DUF7779"/>
</dbReference>